<dbReference type="GO" id="GO:0005634">
    <property type="term" value="C:nucleus"/>
    <property type="evidence" value="ECO:0007669"/>
    <property type="project" value="UniProtKB-SubCell"/>
</dbReference>
<protein>
    <submittedName>
        <fullName evidence="4">Rad21/Rec8 N terminus domain containing protein</fullName>
    </submittedName>
</protein>
<dbReference type="InterPro" id="IPR039781">
    <property type="entry name" value="Rad21/Rec8-like"/>
</dbReference>
<dbReference type="PANTHER" id="PTHR12585:SF27">
    <property type="entry name" value="MEIOTIC RECOMBINATION PROTEIN REC8 HOMOLOG"/>
    <property type="match status" value="1"/>
</dbReference>
<dbReference type="GO" id="GO:0051177">
    <property type="term" value="P:meiotic sister chromatid cohesion"/>
    <property type="evidence" value="ECO:0007669"/>
    <property type="project" value="TreeGrafter"/>
</dbReference>
<evidence type="ECO:0000256" key="1">
    <source>
        <dbReference type="ARBA" id="ARBA00004123"/>
    </source>
</evidence>
<reference evidence="4 5" key="1">
    <citation type="journal article" date="2015" name="Parasit. Vectors">
        <title>Draft genome of the scabies mite.</title>
        <authorList>
            <person name="Rider S.D.Jr."/>
            <person name="Morgan M.S."/>
            <person name="Arlian L.G."/>
        </authorList>
    </citation>
    <scope>NUCLEOTIDE SEQUENCE [LARGE SCALE GENOMIC DNA]</scope>
    <source>
        <strain evidence="4">Arlian Lab</strain>
    </source>
</reference>
<proteinExistence type="predicted"/>
<evidence type="ECO:0000259" key="3">
    <source>
        <dbReference type="Pfam" id="PF04825"/>
    </source>
</evidence>
<dbReference type="InterPro" id="IPR006910">
    <property type="entry name" value="Rad21_Rec8_N"/>
</dbReference>
<keyword evidence="2" id="KW-0539">Nucleus</keyword>
<sequence length="560" mass="65563">MFYIPEILSRKGPLSIVWLAAHFEKKLTKNQIMEANVAEIIDLVMNSNIKISLRITCDLIIGICRINKYQNKFLLNESEYWIGRVETFAGRFSTIKDRHQIKSKRSTRIDLPETDSVDILTLNVPEIFDYFDLNLPDVNVPQQQQPIVSKRSITIDEIPPLTEEERKIEEEIEKKIYGLDKQSSFESIEEFFEDFVPPKPKQSQLFSDNDLISVIDDQNETFTALKDDNRPRPHRHRRQKVSTTEIEPILSEIQAKYDRTYKRLHEDQRDDEISVEKRRKPDVYDTSGIASLELVPLDESSRKSLSLPQKQKKKSRRQNFIQKDLLTKIPDAIMRKNFRRKFDFNKMIPDTFLPSSRFTLSSLNDPCRPLPKLLQNHFFNAIHNELFDDSAYFEEKSISLIRDKQTLDELPSPPQTFQIADENFMEPFPMPESQPPVVSPLVDPIIVDQFEESDLPRGIQGRSDDQDPTWLNSILPEFSKTDQTLIEERFNSSLQDLFSINDRTQFEQLTIEKNQKYSAALYFYNLLEMMNNGLVELFQEESLEDFNPIHIEQIRQSGSI</sequence>
<comment type="subcellular location">
    <subcellularLocation>
        <location evidence="1">Nucleus</location>
    </subcellularLocation>
</comment>
<comment type="caution">
    <text evidence="4">The sequence shown here is derived from an EMBL/GenBank/DDBJ whole genome shotgun (WGS) entry which is preliminary data.</text>
</comment>
<feature type="domain" description="Rad21/Rec8-like protein N-terminal" evidence="3">
    <location>
        <begin position="1"/>
        <end position="92"/>
    </location>
</feature>
<evidence type="ECO:0000256" key="2">
    <source>
        <dbReference type="ARBA" id="ARBA00023242"/>
    </source>
</evidence>
<evidence type="ECO:0000313" key="4">
    <source>
        <dbReference type="EMBL" id="KPL99966.1"/>
    </source>
</evidence>
<dbReference type="GO" id="GO:0003682">
    <property type="term" value="F:chromatin binding"/>
    <property type="evidence" value="ECO:0007669"/>
    <property type="project" value="TreeGrafter"/>
</dbReference>
<dbReference type="Pfam" id="PF04825">
    <property type="entry name" value="Rad21_Rec8_N"/>
    <property type="match status" value="1"/>
</dbReference>
<dbReference type="PANTHER" id="PTHR12585">
    <property type="entry name" value="SCC1 / RAD21 FAMILY MEMBER"/>
    <property type="match status" value="1"/>
</dbReference>
<dbReference type="Proteomes" id="UP000616769">
    <property type="component" value="Unassembled WGS sequence"/>
</dbReference>
<gene>
    <name evidence="4" type="ORF">QR98_0004330</name>
</gene>
<dbReference type="GO" id="GO:0030893">
    <property type="term" value="C:meiotic cohesin complex"/>
    <property type="evidence" value="ECO:0007669"/>
    <property type="project" value="TreeGrafter"/>
</dbReference>
<evidence type="ECO:0000313" key="5">
    <source>
        <dbReference type="Proteomes" id="UP000616769"/>
    </source>
</evidence>
<organism evidence="4 5">
    <name type="scientific">Sarcoptes scabiei</name>
    <name type="common">Itch mite</name>
    <name type="synonym">Acarus scabiei</name>
    <dbReference type="NCBI Taxonomy" id="52283"/>
    <lineage>
        <taxon>Eukaryota</taxon>
        <taxon>Metazoa</taxon>
        <taxon>Ecdysozoa</taxon>
        <taxon>Arthropoda</taxon>
        <taxon>Chelicerata</taxon>
        <taxon>Arachnida</taxon>
        <taxon>Acari</taxon>
        <taxon>Acariformes</taxon>
        <taxon>Sarcoptiformes</taxon>
        <taxon>Astigmata</taxon>
        <taxon>Psoroptidia</taxon>
        <taxon>Sarcoptoidea</taxon>
        <taxon>Sarcoptidae</taxon>
        <taxon>Sarcoptinae</taxon>
        <taxon>Sarcoptes</taxon>
    </lineage>
</organism>
<dbReference type="VEuPathDB" id="VectorBase:SSCA002803"/>
<dbReference type="GO" id="GO:0006302">
    <property type="term" value="P:double-strand break repair"/>
    <property type="evidence" value="ECO:0007669"/>
    <property type="project" value="TreeGrafter"/>
</dbReference>
<name>A0A131ZTC2_SARSC</name>
<accession>A0A131ZTC2</accession>
<dbReference type="EMBL" id="JXLN01000743">
    <property type="protein sequence ID" value="KPL99966.1"/>
    <property type="molecule type" value="Genomic_DNA"/>
</dbReference>
<dbReference type="OrthoDB" id="6511759at2759"/>
<dbReference type="OMA" id="IGICRIN"/>
<dbReference type="AlphaFoldDB" id="A0A131ZTC2"/>